<dbReference type="HOGENOM" id="CLU_042512_5_0_0"/>
<reference evidence="4" key="2">
    <citation type="submission" date="2011-01" db="EMBL/GenBank/DDBJ databases">
        <title>The complete genome of Deinococcus maricopensis DSM 21211.</title>
        <authorList>
            <consortium name="US DOE Joint Genome Institute (JGI-PGF)"/>
            <person name="Lucas S."/>
            <person name="Copeland A."/>
            <person name="Lapidus A."/>
            <person name="Goodwin L."/>
            <person name="Pitluck S."/>
            <person name="Kyrpides N."/>
            <person name="Mavromatis K."/>
            <person name="Pagani I."/>
            <person name="Ivanova N."/>
            <person name="Ovchinnikova G."/>
            <person name="Zeytun A."/>
            <person name="Detter J.C."/>
            <person name="Han C."/>
            <person name="Land M."/>
            <person name="Hauser L."/>
            <person name="Markowitz V."/>
            <person name="Cheng J.-F."/>
            <person name="Hugenholtz P."/>
            <person name="Woyke T."/>
            <person name="Wu D."/>
            <person name="Pukall R."/>
            <person name="Gehrich-Schroeter G."/>
            <person name="Brambilla E."/>
            <person name="Klenk H.-P."/>
            <person name="Eisen J.A."/>
        </authorList>
    </citation>
    <scope>NUCLEOTIDE SEQUENCE [LARGE SCALE GENOMIC DNA]</scope>
    <source>
        <strain evidence="4">DSM 21211 / LMG 22137 / NRRL B-23946 / LB-34</strain>
    </source>
</reference>
<dbReference type="Pfam" id="PF01424">
    <property type="entry name" value="R3H"/>
    <property type="match status" value="1"/>
</dbReference>
<sequence length="201" mass="21828" precursor="true">MDPKKTNLDDYLADLGISEAEDDVPPAPVPTAPAPASLNAPTSSFTPSGTPTEVLERFLTSLTARLDPDLRVSVRAGEDDALEAEITGERAARLAGRDGRVMQAIEVLAYTVLAKQTGRADLRVRVDVGGYRKRHAEQLSRVAERLAVQVAKSGEPHEMQPLPAADRRVIHMTLKEHPDVMTESVGEGTARRLVIRPRHTA</sequence>
<feature type="domain" description="R3H" evidence="2">
    <location>
        <begin position="133"/>
        <end position="199"/>
    </location>
</feature>
<dbReference type="PANTHER" id="PTHR35800">
    <property type="entry name" value="PROTEIN JAG"/>
    <property type="match status" value="1"/>
</dbReference>
<dbReference type="CDD" id="cd02414">
    <property type="entry name" value="KH-II_Jag"/>
    <property type="match status" value="1"/>
</dbReference>
<dbReference type="InterPro" id="IPR039247">
    <property type="entry name" value="KhpB"/>
</dbReference>
<accession>E8U6M5</accession>
<dbReference type="eggNOG" id="COG1847">
    <property type="taxonomic scope" value="Bacteria"/>
</dbReference>
<dbReference type="Proteomes" id="UP000008635">
    <property type="component" value="Chromosome"/>
</dbReference>
<protein>
    <submittedName>
        <fullName evidence="3">Single-stranded nucleic acid binding R3H domain-containing protein</fullName>
    </submittedName>
</protein>
<dbReference type="OrthoDB" id="9794483at2"/>
<dbReference type="InterPro" id="IPR001374">
    <property type="entry name" value="R3H_dom"/>
</dbReference>
<dbReference type="PROSITE" id="PS51061">
    <property type="entry name" value="R3H"/>
    <property type="match status" value="1"/>
</dbReference>
<dbReference type="SUPFAM" id="SSF82708">
    <property type="entry name" value="R3H domain"/>
    <property type="match status" value="1"/>
</dbReference>
<dbReference type="KEGG" id="dmr:Deima_1061"/>
<feature type="region of interest" description="Disordered" evidence="1">
    <location>
        <begin position="1"/>
        <end position="50"/>
    </location>
</feature>
<dbReference type="EMBL" id="CP002454">
    <property type="protein sequence ID" value="ADV66714.1"/>
    <property type="molecule type" value="Genomic_DNA"/>
</dbReference>
<dbReference type="RefSeq" id="WP_013556219.1">
    <property type="nucleotide sequence ID" value="NC_014958.1"/>
</dbReference>
<name>E8U6M5_DEIML</name>
<proteinExistence type="predicted"/>
<dbReference type="SMART" id="SM00393">
    <property type="entry name" value="R3H"/>
    <property type="match status" value="1"/>
</dbReference>
<dbReference type="GO" id="GO:0003723">
    <property type="term" value="F:RNA binding"/>
    <property type="evidence" value="ECO:0007669"/>
    <property type="project" value="InterPro"/>
</dbReference>
<dbReference type="InterPro" id="IPR034079">
    <property type="entry name" value="R3H_KhpB"/>
</dbReference>
<evidence type="ECO:0000259" key="2">
    <source>
        <dbReference type="PROSITE" id="PS51061"/>
    </source>
</evidence>
<gene>
    <name evidence="3" type="ordered locus">Deima_1061</name>
</gene>
<dbReference type="PANTHER" id="PTHR35800:SF1">
    <property type="entry name" value="RNA-BINDING PROTEIN KHPB"/>
    <property type="match status" value="1"/>
</dbReference>
<organism evidence="3 4">
    <name type="scientific">Deinococcus maricopensis (strain DSM 21211 / LMG 22137 / NRRL B-23946 / LB-34)</name>
    <dbReference type="NCBI Taxonomy" id="709986"/>
    <lineage>
        <taxon>Bacteria</taxon>
        <taxon>Thermotogati</taxon>
        <taxon>Deinococcota</taxon>
        <taxon>Deinococci</taxon>
        <taxon>Deinococcales</taxon>
        <taxon>Deinococcaceae</taxon>
        <taxon>Deinococcus</taxon>
    </lineage>
</organism>
<dbReference type="CDD" id="cd02644">
    <property type="entry name" value="R3H_jag"/>
    <property type="match status" value="1"/>
</dbReference>
<dbReference type="InterPro" id="IPR015946">
    <property type="entry name" value="KH_dom-like_a/b"/>
</dbReference>
<evidence type="ECO:0000256" key="1">
    <source>
        <dbReference type="SAM" id="MobiDB-lite"/>
    </source>
</evidence>
<evidence type="ECO:0000313" key="3">
    <source>
        <dbReference type="EMBL" id="ADV66714.1"/>
    </source>
</evidence>
<feature type="compositionally biased region" description="Low complexity" evidence="1">
    <location>
        <begin position="41"/>
        <end position="50"/>
    </location>
</feature>
<reference evidence="3 4" key="1">
    <citation type="journal article" date="2011" name="Stand. Genomic Sci.">
        <title>Complete genome sequence of Deinococcus maricopensis type strain (LB-34).</title>
        <authorList>
            <person name="Pukall R."/>
            <person name="Zeytun A."/>
            <person name="Lucas S."/>
            <person name="Lapidus A."/>
            <person name="Hammon N."/>
            <person name="Deshpande S."/>
            <person name="Nolan M."/>
            <person name="Cheng J.F."/>
            <person name="Pitluck S."/>
            <person name="Liolios K."/>
            <person name="Pagani I."/>
            <person name="Mikhailova N."/>
            <person name="Ivanova N."/>
            <person name="Mavromatis K."/>
            <person name="Pati A."/>
            <person name="Tapia R."/>
            <person name="Han C."/>
            <person name="Goodwin L."/>
            <person name="Chen A."/>
            <person name="Palaniappan K."/>
            <person name="Land M."/>
            <person name="Hauser L."/>
            <person name="Chang Y.J."/>
            <person name="Jeffries C.D."/>
            <person name="Brambilla E.M."/>
            <person name="Rohde M."/>
            <person name="Goker M."/>
            <person name="Detter J.C."/>
            <person name="Woyke T."/>
            <person name="Bristow J."/>
            <person name="Eisen J.A."/>
            <person name="Markowitz V."/>
            <person name="Hugenholtz P."/>
            <person name="Kyrpides N.C."/>
            <person name="Klenk H.P."/>
        </authorList>
    </citation>
    <scope>NUCLEOTIDE SEQUENCE [LARGE SCALE GENOMIC DNA]</scope>
    <source>
        <strain evidence="4">DSM 21211 / LMG 22137 / NRRL B-23946 / LB-34</strain>
    </source>
</reference>
<dbReference type="InterPro" id="IPR038008">
    <property type="entry name" value="Jag_KH"/>
</dbReference>
<evidence type="ECO:0000313" key="4">
    <source>
        <dbReference type="Proteomes" id="UP000008635"/>
    </source>
</evidence>
<keyword evidence="4" id="KW-1185">Reference proteome</keyword>
<dbReference type="STRING" id="709986.Deima_1061"/>
<dbReference type="AlphaFoldDB" id="E8U6M5"/>
<dbReference type="Gene3D" id="3.30.1370.50">
    <property type="entry name" value="R3H-like domain"/>
    <property type="match status" value="1"/>
</dbReference>
<dbReference type="InterPro" id="IPR036867">
    <property type="entry name" value="R3H_dom_sf"/>
</dbReference>
<dbReference type="Gene3D" id="3.30.300.20">
    <property type="match status" value="1"/>
</dbReference>